<dbReference type="InterPro" id="IPR000700">
    <property type="entry name" value="PAS-assoc_C"/>
</dbReference>
<evidence type="ECO:0000259" key="4">
    <source>
        <dbReference type="PROSITE" id="PS50110"/>
    </source>
</evidence>
<evidence type="ECO:0000256" key="1">
    <source>
        <dbReference type="ARBA" id="ARBA00022679"/>
    </source>
</evidence>
<dbReference type="InterPro" id="IPR001789">
    <property type="entry name" value="Sig_transdc_resp-reg_receiver"/>
</dbReference>
<dbReference type="CDD" id="cd00156">
    <property type="entry name" value="REC"/>
    <property type="match status" value="1"/>
</dbReference>
<dbReference type="SUPFAM" id="SSF55785">
    <property type="entry name" value="PYP-like sensor domain (PAS domain)"/>
    <property type="match status" value="2"/>
</dbReference>
<dbReference type="AlphaFoldDB" id="M0IHF1"/>
<evidence type="ECO:0000256" key="2">
    <source>
        <dbReference type="ARBA" id="ARBA00022777"/>
    </source>
</evidence>
<dbReference type="InterPro" id="IPR011006">
    <property type="entry name" value="CheY-like_superfamily"/>
</dbReference>
<dbReference type="InterPro" id="IPR029016">
    <property type="entry name" value="GAF-like_dom_sf"/>
</dbReference>
<dbReference type="RefSeq" id="WP_008319706.1">
    <property type="nucleotide sequence ID" value="NZ_AOLN01000011.1"/>
</dbReference>
<proteinExistence type="predicted"/>
<dbReference type="SMART" id="SM00091">
    <property type="entry name" value="PAS"/>
    <property type="match status" value="2"/>
</dbReference>
<evidence type="ECO:0000313" key="8">
    <source>
        <dbReference type="Proteomes" id="UP000011550"/>
    </source>
</evidence>
<comment type="caution">
    <text evidence="7">The sequence shown here is derived from an EMBL/GenBank/DDBJ whole genome shotgun (WGS) entry which is preliminary data.</text>
</comment>
<dbReference type="PANTHER" id="PTHR44757">
    <property type="entry name" value="DIGUANYLATE CYCLASE DGCP"/>
    <property type="match status" value="1"/>
</dbReference>
<organism evidence="7 8">
    <name type="scientific">Haloferax mucosum ATCC BAA-1512</name>
    <dbReference type="NCBI Taxonomy" id="662479"/>
    <lineage>
        <taxon>Archaea</taxon>
        <taxon>Methanobacteriati</taxon>
        <taxon>Methanobacteriota</taxon>
        <taxon>Stenosarchaea group</taxon>
        <taxon>Halobacteria</taxon>
        <taxon>Halobacteriales</taxon>
        <taxon>Haloferacaceae</taxon>
        <taxon>Haloferax</taxon>
    </lineage>
</organism>
<dbReference type="STRING" id="662479.C440_07432"/>
<keyword evidence="1" id="KW-0808">Transferase</keyword>
<dbReference type="PATRIC" id="fig|662479.7.peg.1503"/>
<dbReference type="InterPro" id="IPR003018">
    <property type="entry name" value="GAF"/>
</dbReference>
<dbReference type="PROSITE" id="PS50113">
    <property type="entry name" value="PAC"/>
    <property type="match status" value="1"/>
</dbReference>
<sequence length="536" mass="60727">MSGPIRALHVDDDPDSTDLTATFLERENERLDVVSETSAEDGLRRLAETDIDCVVSDYDMPGRTGIDFLNAVREEYPDLPFILFTGKGSEEVAADAISAGATDYIQKETSTSQFTVLANRITNTVEQYRARRQSERANRRRRQTLTRITDGFVEMNAEFTVTDVNEQTVALTGLAREELIGKNYRDDIVAGQPNTAFAEYKRVLETGEMRTIEARSDINPNRWVEERIFPTEDGDGLYIYFQDITERKRRERELEAQTRRLQGVLDSVQAALWMRDTDSNLVLLNQNFRELFGIENERDAIGKRVDEVFDEARAAQFRAIDERVLSTGEPLEREDEVETTRGTRVHLVRVTPIFDDDGAVFATVGAAVDITARKERERTLTALHEAAQKIEQSSDEGMVYETLVETAENVLNFDLVAVDVRRGEYLIQEAWKLNSRDAEFFERTSLEANETFAARAYNRQETIVIDDLRATEVTPAVPDYRSVMTVPIGTFGTFQAVFSEVGAFDDSDQEFAELLVDHARVKLAQLDSAADADREQ</sequence>
<dbReference type="GO" id="GO:0016301">
    <property type="term" value="F:kinase activity"/>
    <property type="evidence" value="ECO:0007669"/>
    <property type="project" value="UniProtKB-KW"/>
</dbReference>
<dbReference type="Gene3D" id="3.30.450.20">
    <property type="entry name" value="PAS domain"/>
    <property type="match status" value="2"/>
</dbReference>
<dbReference type="SMART" id="SM00448">
    <property type="entry name" value="REC"/>
    <property type="match status" value="1"/>
</dbReference>
<feature type="domain" description="PAS" evidence="5">
    <location>
        <begin position="257"/>
        <end position="328"/>
    </location>
</feature>
<dbReference type="Pfam" id="PF13185">
    <property type="entry name" value="GAF_2"/>
    <property type="match status" value="1"/>
</dbReference>
<keyword evidence="3" id="KW-0597">Phosphoprotein</keyword>
<dbReference type="PROSITE" id="PS50112">
    <property type="entry name" value="PAS"/>
    <property type="match status" value="2"/>
</dbReference>
<dbReference type="OrthoDB" id="8127at2157"/>
<feature type="domain" description="Response regulatory" evidence="4">
    <location>
        <begin position="6"/>
        <end position="122"/>
    </location>
</feature>
<dbReference type="PANTHER" id="PTHR44757:SF2">
    <property type="entry name" value="BIOFILM ARCHITECTURE MAINTENANCE PROTEIN MBAA"/>
    <property type="match status" value="1"/>
</dbReference>
<keyword evidence="8" id="KW-1185">Reference proteome</keyword>
<evidence type="ECO:0000313" key="7">
    <source>
        <dbReference type="EMBL" id="ELZ94889.1"/>
    </source>
</evidence>
<evidence type="ECO:0000259" key="5">
    <source>
        <dbReference type="PROSITE" id="PS50112"/>
    </source>
</evidence>
<reference evidence="7 8" key="1">
    <citation type="journal article" date="2014" name="PLoS Genet.">
        <title>Phylogenetically driven sequencing of extremely halophilic archaea reveals strategies for static and dynamic osmo-response.</title>
        <authorList>
            <person name="Becker E.A."/>
            <person name="Seitzer P.M."/>
            <person name="Tritt A."/>
            <person name="Larsen D."/>
            <person name="Krusor M."/>
            <person name="Yao A.I."/>
            <person name="Wu D."/>
            <person name="Madern D."/>
            <person name="Eisen J.A."/>
            <person name="Darling A.E."/>
            <person name="Facciotti M.T."/>
        </authorList>
    </citation>
    <scope>NUCLEOTIDE SEQUENCE [LARGE SCALE GENOMIC DNA]</scope>
    <source>
        <strain evidence="7 8">ATCC BAA-1512</strain>
    </source>
</reference>
<dbReference type="InterPro" id="IPR013656">
    <property type="entry name" value="PAS_4"/>
</dbReference>
<dbReference type="EMBL" id="AOLN01000011">
    <property type="protein sequence ID" value="ELZ94889.1"/>
    <property type="molecule type" value="Genomic_DNA"/>
</dbReference>
<dbReference type="InterPro" id="IPR000014">
    <property type="entry name" value="PAS"/>
</dbReference>
<feature type="modified residue" description="4-aspartylphosphate" evidence="3">
    <location>
        <position position="57"/>
    </location>
</feature>
<dbReference type="InterPro" id="IPR052155">
    <property type="entry name" value="Biofilm_reg_signaling"/>
</dbReference>
<dbReference type="Proteomes" id="UP000011550">
    <property type="component" value="Unassembled WGS sequence"/>
</dbReference>
<accession>M0IHF1</accession>
<dbReference type="GO" id="GO:0000160">
    <property type="term" value="P:phosphorelay signal transduction system"/>
    <property type="evidence" value="ECO:0007669"/>
    <property type="project" value="InterPro"/>
</dbReference>
<feature type="domain" description="PAC" evidence="6">
    <location>
        <begin position="331"/>
        <end position="382"/>
    </location>
</feature>
<name>M0IHF1_9EURY</name>
<keyword evidence="2" id="KW-0418">Kinase</keyword>
<dbReference type="Pfam" id="PF00072">
    <property type="entry name" value="Response_reg"/>
    <property type="match status" value="1"/>
</dbReference>
<evidence type="ECO:0000256" key="3">
    <source>
        <dbReference type="PROSITE-ProRule" id="PRU00169"/>
    </source>
</evidence>
<dbReference type="CDD" id="cd00130">
    <property type="entry name" value="PAS"/>
    <property type="match status" value="2"/>
</dbReference>
<dbReference type="Gene3D" id="3.40.50.2300">
    <property type="match status" value="1"/>
</dbReference>
<feature type="domain" description="PAS" evidence="5">
    <location>
        <begin position="137"/>
        <end position="183"/>
    </location>
</feature>
<dbReference type="SUPFAM" id="SSF55781">
    <property type="entry name" value="GAF domain-like"/>
    <property type="match status" value="1"/>
</dbReference>
<dbReference type="SUPFAM" id="SSF52172">
    <property type="entry name" value="CheY-like"/>
    <property type="match status" value="1"/>
</dbReference>
<evidence type="ECO:0000259" key="6">
    <source>
        <dbReference type="PROSITE" id="PS50113"/>
    </source>
</evidence>
<gene>
    <name evidence="7" type="ORF">C440_07432</name>
</gene>
<dbReference type="InterPro" id="IPR035965">
    <property type="entry name" value="PAS-like_dom_sf"/>
</dbReference>
<dbReference type="Pfam" id="PF08448">
    <property type="entry name" value="PAS_4"/>
    <property type="match status" value="2"/>
</dbReference>
<dbReference type="NCBIfam" id="TIGR00229">
    <property type="entry name" value="sensory_box"/>
    <property type="match status" value="2"/>
</dbReference>
<protein>
    <submittedName>
        <fullName evidence="7">HTR-like protein</fullName>
    </submittedName>
</protein>
<dbReference type="Gene3D" id="3.30.450.40">
    <property type="match status" value="1"/>
</dbReference>
<dbReference type="PROSITE" id="PS50110">
    <property type="entry name" value="RESPONSE_REGULATORY"/>
    <property type="match status" value="1"/>
</dbReference>